<dbReference type="AlphaFoldDB" id="A0A1V1NY93"/>
<accession>A0A1V1NY93</accession>
<reference evidence="2" key="1">
    <citation type="submission" date="2012-11" db="EMBL/GenBank/DDBJ databases">
        <authorList>
            <person name="Lucero-Rivera Y.E."/>
            <person name="Tovar-Ramirez D."/>
        </authorList>
    </citation>
    <scope>NUCLEOTIDE SEQUENCE [LARGE SCALE GENOMIC DNA]</scope>
    <source>
        <strain evidence="2">Araruama</strain>
    </source>
</reference>
<comment type="caution">
    <text evidence="1">The sequence shown here is derived from an EMBL/GenBank/DDBJ whole genome shotgun (WGS) entry which is preliminary data.</text>
</comment>
<proteinExistence type="predicted"/>
<sequence>MVKEQIEIDLITAGKRTNGYFQKLKKLDLNQLYIENNGFEFIEGLRDEWKAEYDFILVDSRTGVTDIGEISTIQLPDMLVFFFTAMEQSVNGVVDIYRKVMKAYQKFPNERLKLLSIPVPGRFDSKEEFEVAQQWFDIFATKLADIYLDWLPRSVTIKSILELTKIPYIAYFSFGEKLPVIDQGTNDPAGLGYAYENLAALIANNLENVALLFNDRSKFIPKYKPVKITQYKPIKNRTLTHDPHWRYKLDRMAQFSQVKFMTEEMLMKQSPKVLCFLWYGEQGQGIDHFHHRLRVEFRDQLFKTELIEIAPSWPTNFENLPESCEKMFNDAFETHSLYQIPSRIRELGSGNQSLVYIRHMPLTSTKVVTLDILKRYIEWLDHYFLPCLEKDRFFALVGISYVVNNPSKFYRLVEKRKISTMHHKNTVFRILEEMKKLDKQDLYDFLQTHNIKLPYDSKERVLDEIISKTDGHYEQTLYELENMVNRAWAMDEGVDEIDEEDEDLGVDD</sequence>
<gene>
    <name evidence="1" type="ORF">OMM_05086</name>
</gene>
<evidence type="ECO:0000313" key="1">
    <source>
        <dbReference type="EMBL" id="ETR67533.1"/>
    </source>
</evidence>
<dbReference type="InterPro" id="IPR027417">
    <property type="entry name" value="P-loop_NTPase"/>
</dbReference>
<evidence type="ECO:0000313" key="2">
    <source>
        <dbReference type="Proteomes" id="UP000189670"/>
    </source>
</evidence>
<organism evidence="1 2">
    <name type="scientific">Candidatus Magnetoglobus multicellularis str. Araruama</name>
    <dbReference type="NCBI Taxonomy" id="890399"/>
    <lineage>
        <taxon>Bacteria</taxon>
        <taxon>Pseudomonadati</taxon>
        <taxon>Thermodesulfobacteriota</taxon>
        <taxon>Desulfobacteria</taxon>
        <taxon>Desulfobacterales</taxon>
        <taxon>Desulfobacteraceae</taxon>
        <taxon>Candidatus Magnetoglobus</taxon>
    </lineage>
</organism>
<dbReference type="Gene3D" id="3.40.50.300">
    <property type="entry name" value="P-loop containing nucleotide triphosphate hydrolases"/>
    <property type="match status" value="1"/>
</dbReference>
<dbReference type="EMBL" id="ATBP01001335">
    <property type="protein sequence ID" value="ETR67533.1"/>
    <property type="molecule type" value="Genomic_DNA"/>
</dbReference>
<dbReference type="Proteomes" id="UP000189670">
    <property type="component" value="Unassembled WGS sequence"/>
</dbReference>
<name>A0A1V1NY93_9BACT</name>
<protein>
    <submittedName>
        <fullName evidence="1">Uncharacterized protein</fullName>
    </submittedName>
</protein>